<accession>A0A6D2J7H0</accession>
<dbReference type="OrthoDB" id="2018140at2759"/>
<dbReference type="PANTHER" id="PTHR35285">
    <property type="entry name" value="2-C-METHYL-D-ERYTHRITOL 4-PHOSPHATE CYTIDYLYLTRANSFERASE"/>
    <property type="match status" value="1"/>
</dbReference>
<comment type="caution">
    <text evidence="2">The sequence shown here is derived from an EMBL/GenBank/DDBJ whole genome shotgun (WGS) entry which is preliminary data.</text>
</comment>
<dbReference type="Proteomes" id="UP000467841">
    <property type="component" value="Unassembled WGS sequence"/>
</dbReference>
<protein>
    <submittedName>
        <fullName evidence="2">Uncharacterized protein</fullName>
    </submittedName>
</protein>
<keyword evidence="1" id="KW-0732">Signal</keyword>
<feature type="chain" id="PRO_5025539236" evidence="1">
    <location>
        <begin position="29"/>
        <end position="94"/>
    </location>
</feature>
<dbReference type="EMBL" id="CACVBM020001206">
    <property type="protein sequence ID" value="CAA7039099.1"/>
    <property type="molecule type" value="Genomic_DNA"/>
</dbReference>
<name>A0A6D2J7H0_9BRAS</name>
<evidence type="ECO:0000256" key="1">
    <source>
        <dbReference type="SAM" id="SignalP"/>
    </source>
</evidence>
<keyword evidence="3" id="KW-1185">Reference proteome</keyword>
<dbReference type="PANTHER" id="PTHR35285:SF1">
    <property type="entry name" value="2-C-METHYL-D-ERYTHRITOL 4-PHOSPHATE CYTIDYLYLTRANSFERASE"/>
    <property type="match status" value="1"/>
</dbReference>
<evidence type="ECO:0000313" key="3">
    <source>
        <dbReference type="Proteomes" id="UP000467841"/>
    </source>
</evidence>
<evidence type="ECO:0000313" key="2">
    <source>
        <dbReference type="EMBL" id="CAA7039099.1"/>
    </source>
</evidence>
<dbReference type="AlphaFoldDB" id="A0A6D2J7H0"/>
<proteinExistence type="predicted"/>
<organism evidence="2 3">
    <name type="scientific">Microthlaspi erraticum</name>
    <dbReference type="NCBI Taxonomy" id="1685480"/>
    <lineage>
        <taxon>Eukaryota</taxon>
        <taxon>Viridiplantae</taxon>
        <taxon>Streptophyta</taxon>
        <taxon>Embryophyta</taxon>
        <taxon>Tracheophyta</taxon>
        <taxon>Spermatophyta</taxon>
        <taxon>Magnoliopsida</taxon>
        <taxon>eudicotyledons</taxon>
        <taxon>Gunneridae</taxon>
        <taxon>Pentapetalae</taxon>
        <taxon>rosids</taxon>
        <taxon>malvids</taxon>
        <taxon>Brassicales</taxon>
        <taxon>Brassicaceae</taxon>
        <taxon>Coluteocarpeae</taxon>
        <taxon>Microthlaspi</taxon>
    </lineage>
</organism>
<sequence length="94" mass="10254">MMMMKMQTGVLAFLFALSVASLVEFGLASPDTIPAFLWSPHLQSANGEVDGAVNYQVMSAKDLVDSVFTQGGWSNFLCSEKNLEQVVDVVETYV</sequence>
<gene>
    <name evidence="2" type="ORF">MERR_LOCUS26334</name>
</gene>
<reference evidence="2" key="1">
    <citation type="submission" date="2020-01" db="EMBL/GenBank/DDBJ databases">
        <authorList>
            <person name="Mishra B."/>
        </authorList>
    </citation>
    <scope>NUCLEOTIDE SEQUENCE [LARGE SCALE GENOMIC DNA]</scope>
</reference>
<feature type="signal peptide" evidence="1">
    <location>
        <begin position="1"/>
        <end position="28"/>
    </location>
</feature>